<dbReference type="EC" id="1.14.-.-" evidence="7"/>
<evidence type="ECO:0000256" key="2">
    <source>
        <dbReference type="ARBA" id="ARBA00022643"/>
    </source>
</evidence>
<evidence type="ECO:0000256" key="4">
    <source>
        <dbReference type="ARBA" id="ARBA00023033"/>
    </source>
</evidence>
<dbReference type="PIRSF" id="PIRSF000337">
    <property type="entry name" value="NTA_MOA"/>
    <property type="match status" value="1"/>
</dbReference>
<dbReference type="InterPro" id="IPR036661">
    <property type="entry name" value="Luciferase-like_sf"/>
</dbReference>
<evidence type="ECO:0000313" key="7">
    <source>
        <dbReference type="EMBL" id="NBC35358.1"/>
    </source>
</evidence>
<evidence type="ECO:0000256" key="5">
    <source>
        <dbReference type="ARBA" id="ARBA00033748"/>
    </source>
</evidence>
<comment type="similarity">
    <text evidence="5">Belongs to the NtaA/SnaA/DszA monooxygenase family.</text>
</comment>
<name>A0ABW9X9Z8_9SPHN</name>
<evidence type="ECO:0000256" key="3">
    <source>
        <dbReference type="ARBA" id="ARBA00023002"/>
    </source>
</evidence>
<accession>A0ABW9X9Z8</accession>
<proteinExistence type="inferred from homology"/>
<dbReference type="EMBL" id="JAAAPO010000001">
    <property type="protein sequence ID" value="NBC35358.1"/>
    <property type="molecule type" value="Genomic_DNA"/>
</dbReference>
<protein>
    <submittedName>
        <fullName evidence="7">NtaA/DmoA family FMN-dependent monooxygenase</fullName>
        <ecNumber evidence="7">1.14.-.-</ecNumber>
    </submittedName>
</protein>
<keyword evidence="1" id="KW-0285">Flavoprotein</keyword>
<dbReference type="SUPFAM" id="SSF51679">
    <property type="entry name" value="Bacterial luciferase-like"/>
    <property type="match status" value="1"/>
</dbReference>
<comment type="caution">
    <text evidence="7">The sequence shown here is derived from an EMBL/GenBank/DDBJ whole genome shotgun (WGS) entry which is preliminary data.</text>
</comment>
<reference evidence="8" key="1">
    <citation type="submission" date="2020-01" db="EMBL/GenBank/DDBJ databases">
        <title>Sphingomonas sp. strain CSW-10.</title>
        <authorList>
            <person name="Chen W.-M."/>
        </authorList>
    </citation>
    <scope>NUCLEOTIDE SEQUENCE [LARGE SCALE GENOMIC DNA]</scope>
    <source>
        <strain evidence="8">FSY-8</strain>
    </source>
</reference>
<evidence type="ECO:0000256" key="1">
    <source>
        <dbReference type="ARBA" id="ARBA00022630"/>
    </source>
</evidence>
<dbReference type="PANTHER" id="PTHR30011:SF16">
    <property type="entry name" value="C2H2 FINGER DOMAIN TRANSCRIPTION FACTOR (EUROFUNG)-RELATED"/>
    <property type="match status" value="1"/>
</dbReference>
<evidence type="ECO:0000259" key="6">
    <source>
        <dbReference type="Pfam" id="PF00296"/>
    </source>
</evidence>
<dbReference type="Gene3D" id="3.20.20.30">
    <property type="entry name" value="Luciferase-like domain"/>
    <property type="match status" value="1"/>
</dbReference>
<dbReference type="GO" id="GO:0004497">
    <property type="term" value="F:monooxygenase activity"/>
    <property type="evidence" value="ECO:0007669"/>
    <property type="project" value="UniProtKB-KW"/>
</dbReference>
<sequence>MKLLAFLMQTGGHMAGWRHPDAAPAALTDIAYFQHCAAVAERGLFDGVFIADSVGYPPARGDDVFACLETPKLDPAVIIAALSATTRHLGFVGTASTSYSQPFELARRFASLDHVTGGRIGWNIVASTMENEAHNFGLASHYDHTERYARAGEFVDVAKRLWDSWEDGAMLADKAAGRYTDPARIHGVGYQGVHFQVAGPLNVPRGPQGHPVLVQAGASDVGKRFAAAHAEVIFTSHSSMATAQAFRAEMHELLREAGRSADSCKIMCAITPIIGASAAEAQATRTALDAAIPLPVAMGKLEGLLGNVDLSGHDPDGPLPDVPESGMSKSTWEQVVGLARREGLTIRQLAAQVAGGRTSRTVTGTAADVADELEAWYTSGAADGFVIAAPYLPAGLELFVDGVVPLLQQRGLFRTEYAPGTLRDRLGLARPDNGYASGAYAPVRPEFIGNGA</sequence>
<gene>
    <name evidence="7" type="ORF">GTZ99_02165</name>
</gene>
<dbReference type="InterPro" id="IPR011251">
    <property type="entry name" value="Luciferase-like_dom"/>
</dbReference>
<dbReference type="InterPro" id="IPR051260">
    <property type="entry name" value="Diverse_substr_monoxygenases"/>
</dbReference>
<feature type="domain" description="Luciferase-like" evidence="6">
    <location>
        <begin position="14"/>
        <end position="381"/>
    </location>
</feature>
<dbReference type="PANTHER" id="PTHR30011">
    <property type="entry name" value="ALKANESULFONATE MONOOXYGENASE-RELATED"/>
    <property type="match status" value="1"/>
</dbReference>
<dbReference type="RefSeq" id="WP_161716628.1">
    <property type="nucleotide sequence ID" value="NZ_JAAAPO010000001.1"/>
</dbReference>
<organism evidence="7 8">
    <name type="scientific">Novosphingobium ovatum</name>
    <dbReference type="NCBI Taxonomy" id="1908523"/>
    <lineage>
        <taxon>Bacteria</taxon>
        <taxon>Pseudomonadati</taxon>
        <taxon>Pseudomonadota</taxon>
        <taxon>Alphaproteobacteria</taxon>
        <taxon>Sphingomonadales</taxon>
        <taxon>Sphingomonadaceae</taxon>
        <taxon>Novosphingobium</taxon>
    </lineage>
</organism>
<dbReference type="NCBIfam" id="TIGR03860">
    <property type="entry name" value="FMN_nitrolo"/>
    <property type="match status" value="1"/>
</dbReference>
<keyword evidence="4 7" id="KW-0503">Monooxygenase</keyword>
<keyword evidence="3 7" id="KW-0560">Oxidoreductase</keyword>
<dbReference type="Pfam" id="PF00296">
    <property type="entry name" value="Bac_luciferase"/>
    <property type="match status" value="1"/>
</dbReference>
<dbReference type="CDD" id="cd01095">
    <property type="entry name" value="Nitrilotriacetate_monoxgenase"/>
    <property type="match status" value="1"/>
</dbReference>
<dbReference type="Proteomes" id="UP000753724">
    <property type="component" value="Unassembled WGS sequence"/>
</dbReference>
<evidence type="ECO:0000313" key="8">
    <source>
        <dbReference type="Proteomes" id="UP000753724"/>
    </source>
</evidence>
<dbReference type="InterPro" id="IPR016215">
    <property type="entry name" value="NTA_MOA"/>
</dbReference>
<keyword evidence="8" id="KW-1185">Reference proteome</keyword>
<keyword evidence="2" id="KW-0288">FMN</keyword>